<dbReference type="GO" id="GO:0004190">
    <property type="term" value="F:aspartic-type endopeptidase activity"/>
    <property type="evidence" value="ECO:0007669"/>
    <property type="project" value="InterPro"/>
</dbReference>
<dbReference type="SUPFAM" id="SSF50630">
    <property type="entry name" value="Acid proteases"/>
    <property type="match status" value="1"/>
</dbReference>
<dbReference type="Proteomes" id="UP001174694">
    <property type="component" value="Unassembled WGS sequence"/>
</dbReference>
<comment type="similarity">
    <text evidence="1">Belongs to the peptidase A1 family.</text>
</comment>
<dbReference type="InterPro" id="IPR033121">
    <property type="entry name" value="PEPTIDASE_A1"/>
</dbReference>
<dbReference type="Gene3D" id="2.40.70.10">
    <property type="entry name" value="Acid Proteases"/>
    <property type="match status" value="2"/>
</dbReference>
<dbReference type="InterPro" id="IPR001461">
    <property type="entry name" value="Aspartic_peptidase_A1"/>
</dbReference>
<keyword evidence="5" id="KW-1185">Reference proteome</keyword>
<evidence type="ECO:0000313" key="4">
    <source>
        <dbReference type="EMBL" id="KAJ9136613.1"/>
    </source>
</evidence>
<dbReference type="CDD" id="cd05471">
    <property type="entry name" value="pepsin_like"/>
    <property type="match status" value="1"/>
</dbReference>
<evidence type="ECO:0000256" key="2">
    <source>
        <dbReference type="SAM" id="SignalP"/>
    </source>
</evidence>
<evidence type="ECO:0000256" key="1">
    <source>
        <dbReference type="ARBA" id="ARBA00007447"/>
    </source>
</evidence>
<gene>
    <name evidence="4" type="ORF">NKR23_g9749</name>
</gene>
<evidence type="ECO:0000259" key="3">
    <source>
        <dbReference type="PROSITE" id="PS51767"/>
    </source>
</evidence>
<dbReference type="PROSITE" id="PS51767">
    <property type="entry name" value="PEPTIDASE_A1"/>
    <property type="match status" value="1"/>
</dbReference>
<feature type="domain" description="Peptidase A1" evidence="3">
    <location>
        <begin position="43"/>
        <end position="392"/>
    </location>
</feature>
<protein>
    <submittedName>
        <fullName evidence="4">Acid protease</fullName>
    </submittedName>
</protein>
<organism evidence="4 5">
    <name type="scientific">Pleurostoma richardsiae</name>
    <dbReference type="NCBI Taxonomy" id="41990"/>
    <lineage>
        <taxon>Eukaryota</taxon>
        <taxon>Fungi</taxon>
        <taxon>Dikarya</taxon>
        <taxon>Ascomycota</taxon>
        <taxon>Pezizomycotina</taxon>
        <taxon>Sordariomycetes</taxon>
        <taxon>Sordariomycetidae</taxon>
        <taxon>Calosphaeriales</taxon>
        <taxon>Pleurostomataceae</taxon>
        <taxon>Pleurostoma</taxon>
    </lineage>
</organism>
<dbReference type="GO" id="GO:0000324">
    <property type="term" value="C:fungal-type vacuole"/>
    <property type="evidence" value="ECO:0007669"/>
    <property type="project" value="TreeGrafter"/>
</dbReference>
<dbReference type="PRINTS" id="PR00792">
    <property type="entry name" value="PEPSIN"/>
</dbReference>
<dbReference type="Pfam" id="PF00026">
    <property type="entry name" value="Asp"/>
    <property type="match status" value="1"/>
</dbReference>
<accession>A0AA38R6D7</accession>
<keyword evidence="2" id="KW-0732">Signal</keyword>
<dbReference type="InterPro" id="IPR021109">
    <property type="entry name" value="Peptidase_aspartic_dom_sf"/>
</dbReference>
<reference evidence="4" key="1">
    <citation type="submission" date="2022-07" db="EMBL/GenBank/DDBJ databases">
        <title>Fungi with potential for degradation of polypropylene.</title>
        <authorList>
            <person name="Gostincar C."/>
        </authorList>
    </citation>
    <scope>NUCLEOTIDE SEQUENCE</scope>
    <source>
        <strain evidence="4">EXF-13308</strain>
    </source>
</reference>
<comment type="caution">
    <text evidence="4">The sequence shown here is derived from an EMBL/GenBank/DDBJ whole genome shotgun (WGS) entry which is preliminary data.</text>
</comment>
<keyword evidence="4" id="KW-0378">Hydrolase</keyword>
<proteinExistence type="inferred from homology"/>
<sequence length="411" mass="44982">MHSAAIIWVFAVLIANGLSDDTTPKAVIISASEYFEGNDGPWSTFNIRVGTPEQDIRVLVSTASPESMVALSEYGCSTAVFATVPPDCAVSRGNLFNLNQSSSWHDIGTYEINQNGVGLEANLGYTQRAQFGLEHLAIGLTGPSLDNQTIAGIATPEPFYLGIFGLNNQPVNFSTLGNYSSPSFLTTLKETNTIPSLSWSYTAGAQYRLKQVYGQLIFSGYDASRFMENSVSFTMADDVTRDLVVVLQSISYSGSTSTILLSDAINIFIDSTDPNIWLPGDACDAFEKAFGLTLDNKTGLYLVNETYHNTLLDSNAEVSFRLSDTESGGDTVTITLPYAAFDLTAEYPLVDNSSHYFPLKRANGSTQYTLGRTFLQEAYLSADYERKVFNVSAYKWRLVFLGKPPFQLTLK</sequence>
<dbReference type="PANTHER" id="PTHR47966:SF51">
    <property type="entry name" value="BETA-SITE APP-CLEAVING ENZYME, ISOFORM A-RELATED"/>
    <property type="match status" value="1"/>
</dbReference>
<feature type="chain" id="PRO_5041219817" evidence="2">
    <location>
        <begin position="20"/>
        <end position="411"/>
    </location>
</feature>
<evidence type="ECO:0000313" key="5">
    <source>
        <dbReference type="Proteomes" id="UP001174694"/>
    </source>
</evidence>
<dbReference type="EMBL" id="JANBVO010000039">
    <property type="protein sequence ID" value="KAJ9136613.1"/>
    <property type="molecule type" value="Genomic_DNA"/>
</dbReference>
<dbReference type="AlphaFoldDB" id="A0AA38R6D7"/>
<dbReference type="InterPro" id="IPR034164">
    <property type="entry name" value="Pepsin-like_dom"/>
</dbReference>
<name>A0AA38R6D7_9PEZI</name>
<keyword evidence="4" id="KW-0645">Protease</keyword>
<feature type="signal peptide" evidence="2">
    <location>
        <begin position="1"/>
        <end position="19"/>
    </location>
</feature>
<dbReference type="GO" id="GO:0006508">
    <property type="term" value="P:proteolysis"/>
    <property type="evidence" value="ECO:0007669"/>
    <property type="project" value="UniProtKB-KW"/>
</dbReference>
<dbReference type="PANTHER" id="PTHR47966">
    <property type="entry name" value="BETA-SITE APP-CLEAVING ENZYME, ISOFORM A-RELATED"/>
    <property type="match status" value="1"/>
</dbReference>